<dbReference type="RefSeq" id="WP_074084296.1">
    <property type="nucleotide sequence ID" value="NZ_LVWI01000062.1"/>
</dbReference>
<evidence type="ECO:0000313" key="1">
    <source>
        <dbReference type="EMBL" id="OKP83255.1"/>
    </source>
</evidence>
<protein>
    <submittedName>
        <fullName evidence="1">Uncharacterized protein</fullName>
    </submittedName>
</protein>
<dbReference type="EMBL" id="LVWI01000062">
    <property type="protein sequence ID" value="OKP83255.1"/>
    <property type="molecule type" value="Genomic_DNA"/>
</dbReference>
<keyword evidence="2" id="KW-1185">Reference proteome</keyword>
<gene>
    <name evidence="1" type="ORF">A3844_22635</name>
</gene>
<dbReference type="Proteomes" id="UP000186058">
    <property type="component" value="Unassembled WGS sequence"/>
</dbReference>
<sequence>MARSREYAASITVSIAQLEQMRDAQNYSYIYGHWGDGSADKVGLTGALAGYSATILGLIFVASTPAGIAVGITSLVASLFATTGNDTGHVIQNGVTSMTEMIRGLKPLTRYDLFQIRFPFLEFSLQDGTVIRFISGNGVIERAHSGSGWEIV</sequence>
<accession>A0ABX3EIU7</accession>
<proteinExistence type="predicted"/>
<name>A0ABX3EIU7_9BACL</name>
<reference evidence="1 2" key="1">
    <citation type="submission" date="2016-03" db="EMBL/GenBank/DDBJ databases">
        <authorList>
            <person name="Sant'Anna F.H."/>
            <person name="Ambrosini A."/>
            <person name="Souza R."/>
            <person name="Bach E."/>
            <person name="Fernandes G."/>
            <person name="Balsanelli E."/>
            <person name="Baura V.A."/>
            <person name="Souza E.M."/>
            <person name="Passaglia L."/>
        </authorList>
    </citation>
    <scope>NUCLEOTIDE SEQUENCE [LARGE SCALE GENOMIC DNA]</scope>
    <source>
        <strain evidence="1 2">P26E</strain>
    </source>
</reference>
<organism evidence="1 2">
    <name type="scientific">Paenibacillus helianthi</name>
    <dbReference type="NCBI Taxonomy" id="1349432"/>
    <lineage>
        <taxon>Bacteria</taxon>
        <taxon>Bacillati</taxon>
        <taxon>Bacillota</taxon>
        <taxon>Bacilli</taxon>
        <taxon>Bacillales</taxon>
        <taxon>Paenibacillaceae</taxon>
        <taxon>Paenibacillus</taxon>
    </lineage>
</organism>
<comment type="caution">
    <text evidence="1">The sequence shown here is derived from an EMBL/GenBank/DDBJ whole genome shotgun (WGS) entry which is preliminary data.</text>
</comment>
<evidence type="ECO:0000313" key="2">
    <source>
        <dbReference type="Proteomes" id="UP000186058"/>
    </source>
</evidence>